<evidence type="ECO:0000256" key="1">
    <source>
        <dbReference type="SAM" id="Coils"/>
    </source>
</evidence>
<feature type="domain" description="Resolvase/invertase-type recombinase catalytic" evidence="2">
    <location>
        <begin position="12"/>
        <end position="164"/>
    </location>
</feature>
<proteinExistence type="predicted"/>
<keyword evidence="5" id="KW-1185">Reference proteome</keyword>
<dbReference type="Pfam" id="PF13408">
    <property type="entry name" value="Zn_ribbon_recom"/>
    <property type="match status" value="1"/>
</dbReference>
<dbReference type="InterPro" id="IPR025827">
    <property type="entry name" value="Zn_ribbon_recom_dom"/>
</dbReference>
<dbReference type="GO" id="GO:0000150">
    <property type="term" value="F:DNA strand exchange activity"/>
    <property type="evidence" value="ECO:0007669"/>
    <property type="project" value="InterPro"/>
</dbReference>
<feature type="coiled-coil region" evidence="1">
    <location>
        <begin position="380"/>
        <end position="448"/>
    </location>
</feature>
<dbReference type="InterPro" id="IPR050639">
    <property type="entry name" value="SSR_resolvase"/>
</dbReference>
<dbReference type="Pfam" id="PF00239">
    <property type="entry name" value="Resolvase"/>
    <property type="match status" value="1"/>
</dbReference>
<evidence type="ECO:0000313" key="5">
    <source>
        <dbReference type="Proteomes" id="UP000318288"/>
    </source>
</evidence>
<name>A0A5C6F321_9BACT</name>
<comment type="caution">
    <text evidence="4">The sequence shown here is derived from an EMBL/GenBank/DDBJ whole genome shotgun (WGS) entry which is preliminary data.</text>
</comment>
<feature type="domain" description="Recombinase" evidence="3">
    <location>
        <begin position="172"/>
        <end position="288"/>
    </location>
</feature>
<gene>
    <name evidence="4" type="primary">hin_3</name>
    <name evidence="4" type="ORF">Poly51_37230</name>
</gene>
<keyword evidence="1" id="KW-0175">Coiled coil</keyword>
<evidence type="ECO:0000259" key="3">
    <source>
        <dbReference type="PROSITE" id="PS51737"/>
    </source>
</evidence>
<dbReference type="OrthoDB" id="266184at2"/>
<dbReference type="PANTHER" id="PTHR30461:SF23">
    <property type="entry name" value="DNA RECOMBINASE-RELATED"/>
    <property type="match status" value="1"/>
</dbReference>
<dbReference type="Gene3D" id="3.40.50.1390">
    <property type="entry name" value="Resolvase, N-terminal catalytic domain"/>
    <property type="match status" value="1"/>
</dbReference>
<reference evidence="4 5" key="1">
    <citation type="submission" date="2019-02" db="EMBL/GenBank/DDBJ databases">
        <title>Deep-cultivation of Planctomycetes and their phenomic and genomic characterization uncovers novel biology.</title>
        <authorList>
            <person name="Wiegand S."/>
            <person name="Jogler M."/>
            <person name="Boedeker C."/>
            <person name="Pinto D."/>
            <person name="Vollmers J."/>
            <person name="Rivas-Marin E."/>
            <person name="Kohn T."/>
            <person name="Peeters S.H."/>
            <person name="Heuer A."/>
            <person name="Rast P."/>
            <person name="Oberbeckmann S."/>
            <person name="Bunk B."/>
            <person name="Jeske O."/>
            <person name="Meyerdierks A."/>
            <person name="Storesund J.E."/>
            <person name="Kallscheuer N."/>
            <person name="Luecker S."/>
            <person name="Lage O.M."/>
            <person name="Pohl T."/>
            <person name="Merkel B.J."/>
            <person name="Hornburger P."/>
            <person name="Mueller R.-W."/>
            <person name="Bruemmer F."/>
            <person name="Labrenz M."/>
            <person name="Spormann A.M."/>
            <person name="Op Den Camp H."/>
            <person name="Overmann J."/>
            <person name="Amann R."/>
            <person name="Jetten M.S.M."/>
            <person name="Mascher T."/>
            <person name="Medema M.H."/>
            <person name="Devos D.P."/>
            <person name="Kaster A.-K."/>
            <person name="Ovreas L."/>
            <person name="Rohde M."/>
            <person name="Galperin M.Y."/>
            <person name="Jogler C."/>
        </authorList>
    </citation>
    <scope>NUCLEOTIDE SEQUENCE [LARGE SCALE GENOMIC DNA]</scope>
    <source>
        <strain evidence="4 5">Poly51</strain>
    </source>
</reference>
<dbReference type="InterPro" id="IPR036162">
    <property type="entry name" value="Resolvase-like_N_sf"/>
</dbReference>
<dbReference type="SMART" id="SM00857">
    <property type="entry name" value="Resolvase"/>
    <property type="match status" value="1"/>
</dbReference>
<dbReference type="InterPro" id="IPR011109">
    <property type="entry name" value="DNA_bind_recombinase_dom"/>
</dbReference>
<dbReference type="PROSITE" id="PS51736">
    <property type="entry name" value="RECOMBINASES_3"/>
    <property type="match status" value="1"/>
</dbReference>
<dbReference type="SUPFAM" id="SSF53041">
    <property type="entry name" value="Resolvase-like"/>
    <property type="match status" value="1"/>
</dbReference>
<dbReference type="PROSITE" id="PS51737">
    <property type="entry name" value="RECOMBINASE_DNA_BIND"/>
    <property type="match status" value="1"/>
</dbReference>
<evidence type="ECO:0000313" key="4">
    <source>
        <dbReference type="EMBL" id="TWU54974.1"/>
    </source>
</evidence>
<dbReference type="AlphaFoldDB" id="A0A5C6F321"/>
<dbReference type="InterPro" id="IPR006119">
    <property type="entry name" value="Resolv_N"/>
</dbReference>
<dbReference type="Gene3D" id="3.90.1750.20">
    <property type="entry name" value="Putative Large Serine Recombinase, Chain B, Domain 2"/>
    <property type="match status" value="1"/>
</dbReference>
<dbReference type="GO" id="GO:0003677">
    <property type="term" value="F:DNA binding"/>
    <property type="evidence" value="ECO:0007669"/>
    <property type="project" value="InterPro"/>
</dbReference>
<dbReference type="Proteomes" id="UP000318288">
    <property type="component" value="Unassembled WGS sequence"/>
</dbReference>
<dbReference type="InterPro" id="IPR038109">
    <property type="entry name" value="DNA_bind_recomb_sf"/>
</dbReference>
<sequence length="523" mass="59074">MIAPNKEQSTVRCAIYTRKSTSEGLEQEFNTLDAQREAGSAYIASQRQEGWVEVETRYDDGGFSGSNIDRPALTRLMEDIKAGKIDCVVVYKVDRLSRSLMDFALIMKTFDDLKVSFVSVTQQFNTTSSMGRLTLNILFSFAQFEREIISERTRDKMAAARRKGKYLGGRPILGYDLDRETKKLFVNESEAERVRQIFELYLESEGLIGTIEGMRVRGWRTKLWITKSGKSIGGGPIYKNTLHTLLTNRMYLGKVTYHDEVHEGEHEAIVDEELFQSVQKKLRANRINIGDRVHGRTQGVLAGLLRCVACNSAMTHTTSGGSGNGKRYRYYVCGKATRSGHKTCPRPSLPAEQVEQFIVSQLQSLTIDEDLLNQTCLKVRKTVRDKGERLENELAALTLTLQNTERAIEAYATPTGDDKREPKRLDTLASLNEQVARDLRRRTELQQELNGIHTAAPDRYTIMSAIKDMQSLWEHLTNGERGRLISKLIERIEHDPSDSTFAITLSPTGLNSFNAADAKKDQL</sequence>
<protein>
    <submittedName>
        <fullName evidence="4">DNA-invertase hin</fullName>
    </submittedName>
</protein>
<evidence type="ECO:0000259" key="2">
    <source>
        <dbReference type="PROSITE" id="PS51736"/>
    </source>
</evidence>
<accession>A0A5C6F321</accession>
<organism evidence="4 5">
    <name type="scientific">Rubripirellula tenax</name>
    <dbReference type="NCBI Taxonomy" id="2528015"/>
    <lineage>
        <taxon>Bacteria</taxon>
        <taxon>Pseudomonadati</taxon>
        <taxon>Planctomycetota</taxon>
        <taxon>Planctomycetia</taxon>
        <taxon>Pirellulales</taxon>
        <taxon>Pirellulaceae</taxon>
        <taxon>Rubripirellula</taxon>
    </lineage>
</organism>
<dbReference type="EMBL" id="SJPW01000004">
    <property type="protein sequence ID" value="TWU54974.1"/>
    <property type="molecule type" value="Genomic_DNA"/>
</dbReference>
<dbReference type="Pfam" id="PF07508">
    <property type="entry name" value="Recombinase"/>
    <property type="match status" value="1"/>
</dbReference>
<dbReference type="PANTHER" id="PTHR30461">
    <property type="entry name" value="DNA-INVERTASE FROM LAMBDOID PROPHAGE"/>
    <property type="match status" value="1"/>
</dbReference>
<dbReference type="CDD" id="cd03768">
    <property type="entry name" value="SR_ResInv"/>
    <property type="match status" value="1"/>
</dbReference>
<dbReference type="RefSeq" id="WP_146459112.1">
    <property type="nucleotide sequence ID" value="NZ_SJPW01000004.1"/>
</dbReference>